<evidence type="ECO:0000313" key="6">
    <source>
        <dbReference type="Proteomes" id="UP000235914"/>
    </source>
</evidence>
<keyword evidence="2" id="KW-0012">Acyltransferase</keyword>
<dbReference type="InterPro" id="IPR045039">
    <property type="entry name" value="NSI-like"/>
</dbReference>
<dbReference type="GO" id="GO:0005737">
    <property type="term" value="C:cytoplasm"/>
    <property type="evidence" value="ECO:0007669"/>
    <property type="project" value="TreeGrafter"/>
</dbReference>
<protein>
    <submittedName>
        <fullName evidence="5">N-acetyltransferase</fullName>
    </submittedName>
</protein>
<dbReference type="OMA" id="PMWIYAG"/>
<name>A0A2N8IJ54_9BACT</name>
<evidence type="ECO:0000256" key="2">
    <source>
        <dbReference type="ARBA" id="ARBA00023315"/>
    </source>
</evidence>
<sequence>MIVFTEEKKFSREDVQELFLSVGWISGQYPGRLFKALMNSSTVVTAWDGDRLAGLVRVLDDSEMVAYMHYVLVHPAYQGRGIAGKMVEMVKEKYRDYLYLEIMPEESRNAAFYEKHGFRVMEDGVAMQLCNFSNRS</sequence>
<evidence type="ECO:0000313" key="5">
    <source>
        <dbReference type="EMBL" id="PND05020.1"/>
    </source>
</evidence>
<keyword evidence="1" id="KW-0808">Transferase</keyword>
<evidence type="ECO:0000313" key="4">
    <source>
        <dbReference type="EMBL" id="PNC57676.1"/>
    </source>
</evidence>
<dbReference type="Proteomes" id="UP000235914">
    <property type="component" value="Unassembled WGS sequence"/>
</dbReference>
<dbReference type="AlphaFoldDB" id="A0A2N8IJ54"/>
<feature type="domain" description="N-acetyltransferase" evidence="3">
    <location>
        <begin position="2"/>
        <end position="136"/>
    </location>
</feature>
<dbReference type="EMBL" id="PJLB01000004">
    <property type="protein sequence ID" value="PND05020.1"/>
    <property type="molecule type" value="Genomic_DNA"/>
</dbReference>
<reference evidence="6 7" key="1">
    <citation type="journal article" date="2017" name="BMC Genomics">
        <title>Genome sequencing of 39 Akkermansia muciniphila isolates reveals its population structure, genomic and functional diverisity, and global distribution in mammalian gut microbiotas.</title>
        <authorList>
            <person name="Guo X."/>
            <person name="Li S."/>
            <person name="Zhang J."/>
            <person name="Wu F."/>
            <person name="Li X."/>
            <person name="Wu D."/>
            <person name="Zhang M."/>
            <person name="Ou Z."/>
            <person name="Jie Z."/>
            <person name="Yan Q."/>
            <person name="Li P."/>
            <person name="Yi J."/>
            <person name="Peng Y."/>
        </authorList>
    </citation>
    <scope>NUCLEOTIDE SEQUENCE [LARGE SCALE GENOMIC DNA]</scope>
    <source>
        <strain evidence="5 7">GP28</strain>
        <strain evidence="4 6">GP43</strain>
    </source>
</reference>
<accession>A0A2N8IJ54</accession>
<dbReference type="PANTHER" id="PTHR43626">
    <property type="entry name" value="ACYL-COA N-ACYLTRANSFERASE"/>
    <property type="match status" value="1"/>
</dbReference>
<evidence type="ECO:0000313" key="7">
    <source>
        <dbReference type="Proteomes" id="UP000236075"/>
    </source>
</evidence>
<dbReference type="GO" id="GO:0008080">
    <property type="term" value="F:N-acetyltransferase activity"/>
    <property type="evidence" value="ECO:0007669"/>
    <property type="project" value="InterPro"/>
</dbReference>
<dbReference type="PANTHER" id="PTHR43626:SF4">
    <property type="entry name" value="GCN5-RELATED N-ACETYLTRANSFERASE 2, CHLOROPLASTIC"/>
    <property type="match status" value="1"/>
</dbReference>
<evidence type="ECO:0000259" key="3">
    <source>
        <dbReference type="PROSITE" id="PS51186"/>
    </source>
</evidence>
<dbReference type="Gene3D" id="3.40.630.30">
    <property type="match status" value="1"/>
</dbReference>
<dbReference type="Pfam" id="PF00583">
    <property type="entry name" value="Acetyltransf_1"/>
    <property type="match status" value="1"/>
</dbReference>
<organism evidence="5 7">
    <name type="scientific">Akkermansia muciniphila</name>
    <dbReference type="NCBI Taxonomy" id="239935"/>
    <lineage>
        <taxon>Bacteria</taxon>
        <taxon>Pseudomonadati</taxon>
        <taxon>Verrucomicrobiota</taxon>
        <taxon>Verrucomicrobiia</taxon>
        <taxon>Verrucomicrobiales</taxon>
        <taxon>Akkermansiaceae</taxon>
        <taxon>Akkermansia</taxon>
    </lineage>
</organism>
<dbReference type="RefSeq" id="WP_012419101.1">
    <property type="nucleotide sequence ID" value="NZ_AP021898.1"/>
</dbReference>
<gene>
    <name evidence="5" type="ORF">CXT95_00935</name>
    <name evidence="4" type="ORF">CXU09_00985</name>
</gene>
<dbReference type="InterPro" id="IPR000182">
    <property type="entry name" value="GNAT_dom"/>
</dbReference>
<dbReference type="SUPFAM" id="SSF55729">
    <property type="entry name" value="Acyl-CoA N-acyltransferases (Nat)"/>
    <property type="match status" value="1"/>
</dbReference>
<comment type="caution">
    <text evidence="5">The sequence shown here is derived from an EMBL/GenBank/DDBJ whole genome shotgun (WGS) entry which is preliminary data.</text>
</comment>
<dbReference type="PROSITE" id="PS51186">
    <property type="entry name" value="GNAT"/>
    <property type="match status" value="1"/>
</dbReference>
<dbReference type="SMR" id="A0A2N8IJ54"/>
<proteinExistence type="predicted"/>
<evidence type="ECO:0000256" key="1">
    <source>
        <dbReference type="ARBA" id="ARBA00022679"/>
    </source>
</evidence>
<dbReference type="InterPro" id="IPR016181">
    <property type="entry name" value="Acyl_CoA_acyltransferase"/>
</dbReference>
<dbReference type="GeneID" id="60879457"/>
<dbReference type="Proteomes" id="UP000236075">
    <property type="component" value="Unassembled WGS sequence"/>
</dbReference>
<dbReference type="EMBL" id="PJKN01000001">
    <property type="protein sequence ID" value="PNC57676.1"/>
    <property type="molecule type" value="Genomic_DNA"/>
</dbReference>
<dbReference type="CDD" id="cd04301">
    <property type="entry name" value="NAT_SF"/>
    <property type="match status" value="1"/>
</dbReference>